<dbReference type="SMART" id="SM00490">
    <property type="entry name" value="HELICc"/>
    <property type="match status" value="1"/>
</dbReference>
<keyword evidence="9" id="KW-0862">Zinc</keyword>
<evidence type="ECO:0000256" key="8">
    <source>
        <dbReference type="ARBA" id="ARBA00022806"/>
    </source>
</evidence>
<dbReference type="Gene3D" id="3.40.50.10810">
    <property type="entry name" value="Tandem AAA-ATPase domain"/>
    <property type="match status" value="1"/>
</dbReference>
<dbReference type="SUPFAM" id="SSF90209">
    <property type="entry name" value="Ran binding protein zinc finger-like"/>
    <property type="match status" value="1"/>
</dbReference>
<dbReference type="PROSITE" id="PS50089">
    <property type="entry name" value="ZF_RING_2"/>
    <property type="match status" value="1"/>
</dbReference>
<evidence type="ECO:0000256" key="3">
    <source>
        <dbReference type="ARBA" id="ARBA00017887"/>
    </source>
</evidence>
<sequence>MQPRLGDLRPALFQLSEVVWTSKTAYPSVTRYVWVTPFSDLAAIMATQPWSCSRCTFENEAPVGQCAMCFTARLSKMPPPSNRSIKKVKVKTPLQSQSSLLFGVGSSAEKEQQRVQKKLQQLKELGIDLPSDEMMALLQRNCFSVPGAASEYFERLTGTDTAAQEDEEAKRRLERAIQTLENGIAENNSFKVLGKTTMQASVNRQGVKLQGGDELLLRAENAGKKRLRPGLSTSIAASGIVRVVTLQQSQIGRLERSMETLLHPLMKSGLVRLGGVCETPPVSAHMFASFDVTVFVYVNVKAFDVFKEGDTNFHLSDQLYNLLQMINGAETPSLDKLALRSSSDAEDPLSQVNPEDLDTLFSECVGATELNNAAEGSNTDPSEHLVQYLNAIELRDHQKQALRWMLWRENQLRTGVKEQESNDPMWEERHFRSNSSYYVNPFEKSASLTRPEPPAPCLGGILADDMGMGKTMMMLSLVAYQKHIGEEKSTVDNDDSPGRGKRKMTGKTLVVCPLSLLHQWKNEAQERFLPNTLSVHLYYGDDRDTGTGLSTGTFTKCDLVLTTYGVLSAEYGKDSPLTTTEWNRVILDEAHSIKTRTTGYFKSCSALVATHRWCLTGTPIQNTLDDMFSLLCFLQYQPWSRVAWWKRVITKPYEDGDDVNALGRLKAILTPILLRRTKHSRDKQGNMIVKLPPKHIDLVKLEFSPDERTFYQAVFDKSRAEFNGFVASGAATTSYVAIFALLLRLRQACDHPLLALGKDFEQALKPDDTNGRINTVKSAFQPQQNETSEAYYQRIAAQLQKDMQASSNRTKLLADDQESALAGGLTPSYIQSVIAQVEDGLDSQECPICLDPPQDAVLTPCAHVLCNQCLRDSLANDPDNGCPVCRTVVDMAKVFKLPPPKTQSDDTKANSSVDNNSVKVIASGDDDGTGFESAKLRQLQRDLQAIKLENENIESPEQKRKVVIFSQWTSMLDMVSQLLTRHGFTHCTFNGGLNQEARERVLTKFAKDPDVEVLVISLKAGGVGLNLTCASVVILLDPWWNPGVEEQAVDRVHRLGQTQDVIVKRYVVKDTVEDMILQLQQRKEKLAKHVLVVAKAHDERRSERLNLDDLRSFFR</sequence>
<dbReference type="InterPro" id="IPR038718">
    <property type="entry name" value="SNF2-like_sf"/>
</dbReference>
<dbReference type="SUPFAM" id="SSF52540">
    <property type="entry name" value="P-loop containing nucleoside triphosphate hydrolases"/>
    <property type="match status" value="2"/>
</dbReference>
<dbReference type="SMART" id="SM00184">
    <property type="entry name" value="RING"/>
    <property type="match status" value="1"/>
</dbReference>
<dbReference type="GO" id="GO:0005524">
    <property type="term" value="F:ATP binding"/>
    <property type="evidence" value="ECO:0007669"/>
    <property type="project" value="UniProtKB-KW"/>
</dbReference>
<dbReference type="PROSITE" id="PS51194">
    <property type="entry name" value="HELICASE_CTER"/>
    <property type="match status" value="1"/>
</dbReference>
<dbReference type="PROSITE" id="PS01358">
    <property type="entry name" value="ZF_RANBP2_1"/>
    <property type="match status" value="1"/>
</dbReference>
<dbReference type="CDD" id="cd18793">
    <property type="entry name" value="SF2_C_SNF"/>
    <property type="match status" value="1"/>
</dbReference>
<keyword evidence="8" id="KW-0347">Helicase</keyword>
<dbReference type="OrthoDB" id="448448at2759"/>
<dbReference type="InterPro" id="IPR001876">
    <property type="entry name" value="Znf_RanBP2"/>
</dbReference>
<dbReference type="Gene3D" id="3.40.50.300">
    <property type="entry name" value="P-loop containing nucleotide triphosphate hydrolases"/>
    <property type="match status" value="2"/>
</dbReference>
<dbReference type="AlphaFoldDB" id="A0A081AWK1"/>
<keyword evidence="10" id="KW-0067">ATP-binding</keyword>
<dbReference type="GO" id="GO:0016787">
    <property type="term" value="F:hydrolase activity"/>
    <property type="evidence" value="ECO:0007669"/>
    <property type="project" value="UniProtKB-KW"/>
</dbReference>
<dbReference type="GO" id="GO:0008094">
    <property type="term" value="F:ATP-dependent activity, acting on DNA"/>
    <property type="evidence" value="ECO:0007669"/>
    <property type="project" value="TreeGrafter"/>
</dbReference>
<dbReference type="SUPFAM" id="SSF57850">
    <property type="entry name" value="RING/U-box"/>
    <property type="match status" value="1"/>
</dbReference>
<dbReference type="SMART" id="SM00487">
    <property type="entry name" value="DEXDc"/>
    <property type="match status" value="1"/>
</dbReference>
<evidence type="ECO:0000259" key="12">
    <source>
        <dbReference type="PROSITE" id="PS50089"/>
    </source>
</evidence>
<proteinExistence type="predicted"/>
<evidence type="ECO:0000256" key="6">
    <source>
        <dbReference type="ARBA" id="ARBA00022771"/>
    </source>
</evidence>
<reference evidence="16 17" key="1">
    <citation type="submission" date="2013-11" db="EMBL/GenBank/DDBJ databases">
        <title>The Genome Sequence of Phytophthora parasitica P1976.</title>
        <authorList>
            <consortium name="The Broad Institute Genomics Platform"/>
            <person name="Russ C."/>
            <person name="Tyler B."/>
            <person name="Panabieres F."/>
            <person name="Shan W."/>
            <person name="Tripathy S."/>
            <person name="Grunwald N."/>
            <person name="Machado M."/>
            <person name="Johnson C.S."/>
            <person name="Walker B."/>
            <person name="Young S."/>
            <person name="Zeng Q."/>
            <person name="Gargeya S."/>
            <person name="Fitzgerald M."/>
            <person name="Haas B."/>
            <person name="Abouelleil A."/>
            <person name="Allen A.W."/>
            <person name="Alvarado L."/>
            <person name="Arachchi H.M."/>
            <person name="Berlin A.M."/>
            <person name="Chapman S.B."/>
            <person name="Gainer-Dewar J."/>
            <person name="Goldberg J."/>
            <person name="Griggs A."/>
            <person name="Gujja S."/>
            <person name="Hansen M."/>
            <person name="Howarth C."/>
            <person name="Imamovic A."/>
            <person name="Ireland A."/>
            <person name="Larimer J."/>
            <person name="McCowan C."/>
            <person name="Murphy C."/>
            <person name="Pearson M."/>
            <person name="Poon T.W."/>
            <person name="Priest M."/>
            <person name="Roberts A."/>
            <person name="Saif S."/>
            <person name="Shea T."/>
            <person name="Sisk P."/>
            <person name="Sykes S."/>
            <person name="Wortman J."/>
            <person name="Nusbaum C."/>
            <person name="Birren B."/>
        </authorList>
    </citation>
    <scope>NUCLEOTIDE SEQUENCE [LARGE SCALE GENOMIC DNA]</scope>
    <source>
        <strain evidence="16 17">P1976</strain>
    </source>
</reference>
<evidence type="ECO:0000259" key="13">
    <source>
        <dbReference type="PROSITE" id="PS50199"/>
    </source>
</evidence>
<evidence type="ECO:0000256" key="5">
    <source>
        <dbReference type="ARBA" id="ARBA00022741"/>
    </source>
</evidence>
<dbReference type="EC" id="2.3.2.31" evidence="2"/>
<dbReference type="PROSITE" id="PS00518">
    <property type="entry name" value="ZF_RING_1"/>
    <property type="match status" value="1"/>
</dbReference>
<dbReference type="GO" id="GO:0006281">
    <property type="term" value="P:DNA repair"/>
    <property type="evidence" value="ECO:0007669"/>
    <property type="project" value="TreeGrafter"/>
</dbReference>
<dbReference type="Pfam" id="PF13920">
    <property type="entry name" value="zf-C3HC4_3"/>
    <property type="match status" value="1"/>
</dbReference>
<evidence type="ECO:0000256" key="4">
    <source>
        <dbReference type="ARBA" id="ARBA00022723"/>
    </source>
</evidence>
<dbReference type="Gene3D" id="2.30.30.380">
    <property type="entry name" value="Zn-finger domain of Sec23/24"/>
    <property type="match status" value="1"/>
</dbReference>
<keyword evidence="7" id="KW-0378">Hydrolase</keyword>
<dbReference type="InterPro" id="IPR027417">
    <property type="entry name" value="P-loop_NTPase"/>
</dbReference>
<dbReference type="InterPro" id="IPR001841">
    <property type="entry name" value="Znf_RING"/>
</dbReference>
<dbReference type="GO" id="GO:0004386">
    <property type="term" value="F:helicase activity"/>
    <property type="evidence" value="ECO:0007669"/>
    <property type="project" value="UniProtKB-KW"/>
</dbReference>
<dbReference type="PROSITE" id="PS51192">
    <property type="entry name" value="HELICASE_ATP_BIND_1"/>
    <property type="match status" value="1"/>
</dbReference>
<evidence type="ECO:0000256" key="9">
    <source>
        <dbReference type="ARBA" id="ARBA00022833"/>
    </source>
</evidence>
<evidence type="ECO:0000256" key="1">
    <source>
        <dbReference type="ARBA" id="ARBA00001798"/>
    </source>
</evidence>
<dbReference type="InterPro" id="IPR050628">
    <property type="entry name" value="SNF2_RAD54_helicase_TF"/>
</dbReference>
<evidence type="ECO:0000313" key="16">
    <source>
        <dbReference type="EMBL" id="ETO83262.1"/>
    </source>
</evidence>
<dbReference type="Pfam" id="PF00176">
    <property type="entry name" value="SNF2-rel_dom"/>
    <property type="match status" value="1"/>
</dbReference>
<keyword evidence="5" id="KW-0547">Nucleotide-binding</keyword>
<dbReference type="CDD" id="cd18008">
    <property type="entry name" value="DEXDc_SHPRH-like"/>
    <property type="match status" value="1"/>
</dbReference>
<accession>A0A081AWK1</accession>
<comment type="catalytic activity">
    <reaction evidence="1">
        <text>[E2 ubiquitin-conjugating enzyme]-S-ubiquitinyl-L-cysteine + [acceptor protein]-L-lysine = [E2 ubiquitin-conjugating enzyme]-L-cysteine + [acceptor protein]-N(6)-ubiquitinyl-L-lysine.</text>
        <dbReference type="EC" id="2.3.2.31"/>
    </reaction>
</comment>
<evidence type="ECO:0000256" key="2">
    <source>
        <dbReference type="ARBA" id="ARBA00012251"/>
    </source>
</evidence>
<dbReference type="InterPro" id="IPR049730">
    <property type="entry name" value="SNF2/RAD54-like_C"/>
</dbReference>
<evidence type="ECO:0000313" key="17">
    <source>
        <dbReference type="Proteomes" id="UP000028582"/>
    </source>
</evidence>
<dbReference type="EMBL" id="ANJA01000520">
    <property type="protein sequence ID" value="ETO83262.1"/>
    <property type="molecule type" value="Genomic_DNA"/>
</dbReference>
<gene>
    <name evidence="16" type="ORF">F444_02649</name>
</gene>
<dbReference type="InterPro" id="IPR017907">
    <property type="entry name" value="Znf_RING_CS"/>
</dbReference>
<feature type="domain" description="Helicase C-terminal" evidence="15">
    <location>
        <begin position="938"/>
        <end position="1108"/>
    </location>
</feature>
<keyword evidence="6 11" id="KW-0863">Zinc-finger</keyword>
<dbReference type="PANTHER" id="PTHR45626">
    <property type="entry name" value="TRANSCRIPTION TERMINATION FACTOR 2-RELATED"/>
    <property type="match status" value="1"/>
</dbReference>
<feature type="domain" description="RanBP2-type" evidence="13">
    <location>
        <begin position="46"/>
        <end position="75"/>
    </location>
</feature>
<dbReference type="InterPro" id="IPR000330">
    <property type="entry name" value="SNF2_N"/>
</dbReference>
<dbReference type="InterPro" id="IPR014001">
    <property type="entry name" value="Helicase_ATP-bd"/>
</dbReference>
<name>A0A081AWK1_PHYNI</name>
<feature type="domain" description="RING-type" evidence="12">
    <location>
        <begin position="846"/>
        <end position="886"/>
    </location>
</feature>
<evidence type="ECO:0000256" key="11">
    <source>
        <dbReference type="PROSITE-ProRule" id="PRU00322"/>
    </source>
</evidence>
<dbReference type="InterPro" id="IPR036443">
    <property type="entry name" value="Znf_RanBP2_sf"/>
</dbReference>
<protein>
    <recommendedName>
        <fullName evidence="3">RanBP-type and C3HC4-type zinc finger-containing protein 1</fullName>
        <ecNumber evidence="2">2.3.2.31</ecNumber>
    </recommendedName>
</protein>
<evidence type="ECO:0000259" key="15">
    <source>
        <dbReference type="PROSITE" id="PS51194"/>
    </source>
</evidence>
<dbReference type="Proteomes" id="UP000028582">
    <property type="component" value="Unassembled WGS sequence"/>
</dbReference>
<evidence type="ECO:0000256" key="7">
    <source>
        <dbReference type="ARBA" id="ARBA00022801"/>
    </source>
</evidence>
<keyword evidence="4" id="KW-0479">Metal-binding</keyword>
<dbReference type="PROSITE" id="PS50199">
    <property type="entry name" value="ZF_RANBP2_2"/>
    <property type="match status" value="1"/>
</dbReference>
<dbReference type="GO" id="GO:0008270">
    <property type="term" value="F:zinc ion binding"/>
    <property type="evidence" value="ECO:0007669"/>
    <property type="project" value="UniProtKB-KW"/>
</dbReference>
<dbReference type="PANTHER" id="PTHR45626:SF22">
    <property type="entry name" value="DNA REPAIR PROTEIN RAD5"/>
    <property type="match status" value="1"/>
</dbReference>
<evidence type="ECO:0000259" key="14">
    <source>
        <dbReference type="PROSITE" id="PS51192"/>
    </source>
</evidence>
<dbReference type="GO" id="GO:0005634">
    <property type="term" value="C:nucleus"/>
    <property type="evidence" value="ECO:0007669"/>
    <property type="project" value="TreeGrafter"/>
</dbReference>
<dbReference type="GO" id="GO:0061630">
    <property type="term" value="F:ubiquitin protein ligase activity"/>
    <property type="evidence" value="ECO:0007669"/>
    <property type="project" value="UniProtKB-EC"/>
</dbReference>
<organism evidence="16 17">
    <name type="scientific">Phytophthora nicotianae P1976</name>
    <dbReference type="NCBI Taxonomy" id="1317066"/>
    <lineage>
        <taxon>Eukaryota</taxon>
        <taxon>Sar</taxon>
        <taxon>Stramenopiles</taxon>
        <taxon>Oomycota</taxon>
        <taxon>Peronosporomycetes</taxon>
        <taxon>Peronosporales</taxon>
        <taxon>Peronosporaceae</taxon>
        <taxon>Phytophthora</taxon>
    </lineage>
</organism>
<dbReference type="InterPro" id="IPR001650">
    <property type="entry name" value="Helicase_C-like"/>
</dbReference>
<comment type="caution">
    <text evidence="16">The sequence shown here is derived from an EMBL/GenBank/DDBJ whole genome shotgun (WGS) entry which is preliminary data.</text>
</comment>
<dbReference type="Pfam" id="PF00271">
    <property type="entry name" value="Helicase_C"/>
    <property type="match status" value="1"/>
</dbReference>
<feature type="domain" description="Helicase ATP-binding" evidence="14">
    <location>
        <begin position="451"/>
        <end position="637"/>
    </location>
</feature>
<evidence type="ECO:0000256" key="10">
    <source>
        <dbReference type="ARBA" id="ARBA00022840"/>
    </source>
</evidence>
<dbReference type="Gene3D" id="3.30.40.10">
    <property type="entry name" value="Zinc/RING finger domain, C3HC4 (zinc finger)"/>
    <property type="match status" value="1"/>
</dbReference>
<dbReference type="InterPro" id="IPR013083">
    <property type="entry name" value="Znf_RING/FYVE/PHD"/>
</dbReference>